<name>A0A6B9J5H5_9CAUD</name>
<organism evidence="1 2">
    <name type="scientific">Erwinia phage Hena1</name>
    <dbReference type="NCBI Taxonomy" id="2678601"/>
    <lineage>
        <taxon>Viruses</taxon>
        <taxon>Duplodnaviria</taxon>
        <taxon>Heunggongvirae</taxon>
        <taxon>Uroviricota</taxon>
        <taxon>Caudoviricetes</taxon>
        <taxon>Vequintavirinae</taxon>
        <taxon>Henunavirus</taxon>
        <taxon>Henunavirus hena1</taxon>
    </lineage>
</organism>
<proteinExistence type="predicted"/>
<protein>
    <submittedName>
        <fullName evidence="1">Uncharacterized protein</fullName>
    </submittedName>
</protein>
<dbReference type="Proteomes" id="UP000433183">
    <property type="component" value="Segment"/>
</dbReference>
<dbReference type="EMBL" id="MN732867">
    <property type="protein sequence ID" value="QGZ16230.1"/>
    <property type="molecule type" value="Genomic_DNA"/>
</dbReference>
<evidence type="ECO:0000313" key="1">
    <source>
        <dbReference type="EMBL" id="QGZ16230.1"/>
    </source>
</evidence>
<gene>
    <name evidence="1" type="ORF">Hena1_00540</name>
</gene>
<keyword evidence="2" id="KW-1185">Reference proteome</keyword>
<accession>A0A6B9J5H5</accession>
<evidence type="ECO:0000313" key="2">
    <source>
        <dbReference type="Proteomes" id="UP000433183"/>
    </source>
</evidence>
<sequence>MRRYCNGDFIVRYGDTVEVFLESGGFFYSFRATSDMCEETLTRYLVFRAGMEPGTKYTFKRRAM</sequence>
<reference evidence="1 2" key="1">
    <citation type="submission" date="2019-11" db="EMBL/GenBank/DDBJ databases">
        <title>Characterization of a new Erwinia amylovora bacteriophage.</title>
        <authorList>
            <person name="Valentovich L.N."/>
            <person name="Akhremchuk A.E."/>
            <person name="Besarab N.V."/>
            <person name="Lagonenko A.L."/>
        </authorList>
    </citation>
    <scope>NUCLEOTIDE SEQUENCE [LARGE SCALE GENOMIC DNA]</scope>
</reference>